<reference evidence="3 4" key="1">
    <citation type="journal article" date="2013" name="Int. J. Syst. Evol. Microbiol.">
        <title>Aquimarina gracilis sp. nov., isolated from the gut microflora of a mussel, Mytilus coruscus, and emended description of Aquimarina spongiae.</title>
        <authorList>
            <person name="Park S.C."/>
            <person name="Choe H.N."/>
            <person name="Baik K.S."/>
            <person name="Seong C.N."/>
        </authorList>
    </citation>
    <scope>NUCLEOTIDE SEQUENCE [LARGE SCALE GENOMIC DNA]</scope>
    <source>
        <strain evidence="3 4">PSC32</strain>
    </source>
</reference>
<protein>
    <submittedName>
        <fullName evidence="3">S41 family peptidase</fullName>
    </submittedName>
</protein>
<dbReference type="Pfam" id="PF03572">
    <property type="entry name" value="Peptidase_S41"/>
    <property type="match status" value="1"/>
</dbReference>
<name>A0ABU5ZXA0_9FLAO</name>
<gene>
    <name evidence="3" type="ORF">U6A24_13545</name>
</gene>
<dbReference type="InterPro" id="IPR011990">
    <property type="entry name" value="TPR-like_helical_dom_sf"/>
</dbReference>
<proteinExistence type="predicted"/>
<dbReference type="InterPro" id="IPR005151">
    <property type="entry name" value="Tail-specific_protease"/>
</dbReference>
<keyword evidence="1" id="KW-0802">TPR repeat</keyword>
<comment type="caution">
    <text evidence="3">The sequence shown here is derived from an EMBL/GenBank/DDBJ whole genome shotgun (WGS) entry which is preliminary data.</text>
</comment>
<dbReference type="PANTHER" id="PTHR11261:SF3">
    <property type="entry name" value="RETINOL-BINDING PROTEIN 3"/>
    <property type="match status" value="1"/>
</dbReference>
<dbReference type="PROSITE" id="PS50005">
    <property type="entry name" value="TPR"/>
    <property type="match status" value="1"/>
</dbReference>
<dbReference type="InterPro" id="IPR019734">
    <property type="entry name" value="TPR_rpt"/>
</dbReference>
<dbReference type="PROSITE" id="PS50293">
    <property type="entry name" value="TPR_REGION"/>
    <property type="match status" value="1"/>
</dbReference>
<keyword evidence="4" id="KW-1185">Reference proteome</keyword>
<dbReference type="SUPFAM" id="SSF48452">
    <property type="entry name" value="TPR-like"/>
    <property type="match status" value="1"/>
</dbReference>
<dbReference type="Proteomes" id="UP001327027">
    <property type="component" value="Unassembled WGS sequence"/>
</dbReference>
<dbReference type="EMBL" id="JAYKLX010000006">
    <property type="protein sequence ID" value="MEB3346496.1"/>
    <property type="molecule type" value="Genomic_DNA"/>
</dbReference>
<dbReference type="PANTHER" id="PTHR11261">
    <property type="entry name" value="INTERPHOTORECEPTOR RETINOID-BINDING PROTEIN"/>
    <property type="match status" value="1"/>
</dbReference>
<evidence type="ECO:0000313" key="3">
    <source>
        <dbReference type="EMBL" id="MEB3346496.1"/>
    </source>
</evidence>
<dbReference type="RefSeq" id="WP_324180525.1">
    <property type="nucleotide sequence ID" value="NZ_BAABAW010000006.1"/>
</dbReference>
<organism evidence="3 4">
    <name type="scientific">Aquimarina gracilis</name>
    <dbReference type="NCBI Taxonomy" id="874422"/>
    <lineage>
        <taxon>Bacteria</taxon>
        <taxon>Pseudomonadati</taxon>
        <taxon>Bacteroidota</taxon>
        <taxon>Flavobacteriia</taxon>
        <taxon>Flavobacteriales</taxon>
        <taxon>Flavobacteriaceae</taxon>
        <taxon>Aquimarina</taxon>
    </lineage>
</organism>
<dbReference type="CDD" id="cd07563">
    <property type="entry name" value="Peptidase_S41_IRBP"/>
    <property type="match status" value="1"/>
</dbReference>
<dbReference type="InterPro" id="IPR029045">
    <property type="entry name" value="ClpP/crotonase-like_dom_sf"/>
</dbReference>
<accession>A0ABU5ZXA0</accession>
<dbReference type="Pfam" id="PF13181">
    <property type="entry name" value="TPR_8"/>
    <property type="match status" value="1"/>
</dbReference>
<sequence length="440" mass="49338">MKQTVFKKGLGFIVFFLVFTSGFGQSTNNDIVKQAQQLLEENYIFLDKAKETNAHLDALMKKGYFDKMQPSAFAKAMTEEMQKITKDKHLHFRAPRTQPSSKDVRPITSLISRYRGAPMLRGFQLFDSNIGYVDLAFFGGSEEHLAKIDQVMQNMLVADVIIFDMRRNGGGDPNTVNYLSSYFFDEKLLLNSIYSRAQNHTEELWVVDVKGEKRPKVPVYILTSKRTFSGAEDFSYTMQSRGRAVVVGEVTGGGAHPTRGFPLDNGFGIGIPFARTINTVTKTNWEGTGVQPDIEMPADDALEKVKSLAVNKAKDYKNLLFQPLEESFKSVAGKMASDTDKKKILESFKELVASNILGEGSINNIGYSYLQIEKPEVAMVIFECNTRLFPDSANTWDSLAESYLDLGNKKKAKEYYEKAIKMDPDGGVGENARAMLKKIE</sequence>
<dbReference type="SMART" id="SM00028">
    <property type="entry name" value="TPR"/>
    <property type="match status" value="2"/>
</dbReference>
<dbReference type="Gene3D" id="1.25.40.10">
    <property type="entry name" value="Tetratricopeptide repeat domain"/>
    <property type="match status" value="1"/>
</dbReference>
<feature type="repeat" description="TPR" evidence="1">
    <location>
        <begin position="393"/>
        <end position="426"/>
    </location>
</feature>
<evidence type="ECO:0000259" key="2">
    <source>
        <dbReference type="SMART" id="SM00245"/>
    </source>
</evidence>
<evidence type="ECO:0000313" key="4">
    <source>
        <dbReference type="Proteomes" id="UP001327027"/>
    </source>
</evidence>
<feature type="domain" description="Tail specific protease" evidence="2">
    <location>
        <begin position="104"/>
        <end position="297"/>
    </location>
</feature>
<dbReference type="SUPFAM" id="SSF52096">
    <property type="entry name" value="ClpP/crotonase"/>
    <property type="match status" value="1"/>
</dbReference>
<dbReference type="Gene3D" id="3.90.226.10">
    <property type="entry name" value="2-enoyl-CoA Hydratase, Chain A, domain 1"/>
    <property type="match status" value="1"/>
</dbReference>
<evidence type="ECO:0000256" key="1">
    <source>
        <dbReference type="PROSITE-ProRule" id="PRU00339"/>
    </source>
</evidence>
<dbReference type="Pfam" id="PF11918">
    <property type="entry name" value="Peptidase_S41_N"/>
    <property type="match status" value="1"/>
</dbReference>
<dbReference type="Gene3D" id="3.30.750.44">
    <property type="match status" value="1"/>
</dbReference>
<dbReference type="SMART" id="SM00245">
    <property type="entry name" value="TSPc"/>
    <property type="match status" value="1"/>
</dbReference>